<proteinExistence type="predicted"/>
<sequence length="73" mass="8862">MFINFVWRSCVEKSKTYNFLLWIIGFILAELWRRLLQDIHIHEFFKWLIGVVIIILIIFIINKVISLLTKVKN</sequence>
<gene>
    <name evidence="2" type="ORF">FC962_02880</name>
</gene>
<keyword evidence="1" id="KW-0812">Transmembrane</keyword>
<keyword evidence="1" id="KW-1133">Transmembrane helix</keyword>
<organism evidence="2">
    <name type="scientific">Clostridium botulinum</name>
    <dbReference type="NCBI Taxonomy" id="1491"/>
    <lineage>
        <taxon>Bacteria</taxon>
        <taxon>Bacillati</taxon>
        <taxon>Bacillota</taxon>
        <taxon>Clostridia</taxon>
        <taxon>Eubacteriales</taxon>
        <taxon>Clostridiaceae</taxon>
        <taxon>Clostridium</taxon>
    </lineage>
</organism>
<accession>A0A6G4ECG8</accession>
<name>A0A6G4ECG8_CLOBO</name>
<reference evidence="2" key="1">
    <citation type="submission" date="2019-04" db="EMBL/GenBank/DDBJ databases">
        <title>Genome sequencing of Clostridium botulinum Groups I-IV and Clostridium butyricum.</title>
        <authorList>
            <person name="Brunt J."/>
            <person name="Van Vliet A.H.M."/>
            <person name="Stringer S.C."/>
            <person name="Carter A.T."/>
            <person name="Peck M.W."/>
        </authorList>
    </citation>
    <scope>NUCLEOTIDE SEQUENCE</scope>
    <source>
        <strain evidence="2">IFR 15/031</strain>
    </source>
</reference>
<dbReference type="AlphaFoldDB" id="A0A6G4ECG8"/>
<protein>
    <submittedName>
        <fullName evidence="2">Uncharacterized protein</fullName>
    </submittedName>
</protein>
<evidence type="ECO:0000256" key="1">
    <source>
        <dbReference type="SAM" id="Phobius"/>
    </source>
</evidence>
<feature type="transmembrane region" description="Helical" evidence="1">
    <location>
        <begin position="44"/>
        <end position="65"/>
    </location>
</feature>
<comment type="caution">
    <text evidence="2">The sequence shown here is derived from an EMBL/GenBank/DDBJ whole genome shotgun (WGS) entry which is preliminary data.</text>
</comment>
<evidence type="ECO:0000313" key="2">
    <source>
        <dbReference type="EMBL" id="NFH60858.1"/>
    </source>
</evidence>
<feature type="transmembrane region" description="Helical" evidence="1">
    <location>
        <begin position="16"/>
        <end position="32"/>
    </location>
</feature>
<keyword evidence="1" id="KW-0472">Membrane</keyword>
<dbReference type="EMBL" id="SWRL01000001">
    <property type="protein sequence ID" value="NFH60858.1"/>
    <property type="molecule type" value="Genomic_DNA"/>
</dbReference>